<keyword evidence="4" id="KW-1185">Reference proteome</keyword>
<gene>
    <name evidence="3" type="ORF">CTZ28_21825</name>
</gene>
<evidence type="ECO:0000259" key="2">
    <source>
        <dbReference type="PROSITE" id="PS51819"/>
    </source>
</evidence>
<dbReference type="SUPFAM" id="SSF54593">
    <property type="entry name" value="Glyoxalase/Bleomycin resistance protein/Dihydroxybiphenyl dioxygenase"/>
    <property type="match status" value="1"/>
</dbReference>
<organism evidence="3 4">
    <name type="scientific">Streptomyces shenzhenensis</name>
    <dbReference type="NCBI Taxonomy" id="943815"/>
    <lineage>
        <taxon>Bacteria</taxon>
        <taxon>Bacillati</taxon>
        <taxon>Actinomycetota</taxon>
        <taxon>Actinomycetes</taxon>
        <taxon>Kitasatosporales</taxon>
        <taxon>Streptomycetaceae</taxon>
        <taxon>Streptomyces</taxon>
    </lineage>
</organism>
<dbReference type="AlphaFoldDB" id="A0A3M0IAF8"/>
<dbReference type="Gene3D" id="3.10.180.10">
    <property type="entry name" value="2,3-Dihydroxybiphenyl 1,2-Dioxygenase, domain 1"/>
    <property type="match status" value="1"/>
</dbReference>
<evidence type="ECO:0000313" key="4">
    <source>
        <dbReference type="Proteomes" id="UP000270471"/>
    </source>
</evidence>
<dbReference type="OrthoDB" id="115162at2"/>
<dbReference type="Proteomes" id="UP000270471">
    <property type="component" value="Unassembled WGS sequence"/>
</dbReference>
<accession>A0A3M0IAF8</accession>
<dbReference type="GO" id="GO:0004462">
    <property type="term" value="F:lactoylglutathione lyase activity"/>
    <property type="evidence" value="ECO:0007669"/>
    <property type="project" value="InterPro"/>
</dbReference>
<dbReference type="PROSITE" id="PS00934">
    <property type="entry name" value="GLYOXALASE_I_1"/>
    <property type="match status" value="1"/>
</dbReference>
<feature type="domain" description="VOC" evidence="2">
    <location>
        <begin position="27"/>
        <end position="171"/>
    </location>
</feature>
<dbReference type="InterPro" id="IPR018146">
    <property type="entry name" value="Glyoxalase_1_CS"/>
</dbReference>
<reference evidence="3 4" key="1">
    <citation type="submission" date="2017-11" db="EMBL/GenBank/DDBJ databases">
        <title>Draft genome of actinobacteria isolated from guarana (Paullinia cupana (Mart.) Ducke.</title>
        <authorList>
            <person name="Siqueira K.A."/>
            <person name="Liotti R.G."/>
            <person name="Mendes T.A.O."/>
            <person name="Soares M.A."/>
        </authorList>
    </citation>
    <scope>NUCLEOTIDE SEQUENCE [LARGE SCALE GENOMIC DNA]</scope>
    <source>
        <strain evidence="3 4">193</strain>
    </source>
</reference>
<dbReference type="InterPro" id="IPR004360">
    <property type="entry name" value="Glyas_Fos-R_dOase_dom"/>
</dbReference>
<dbReference type="InterPro" id="IPR037523">
    <property type="entry name" value="VOC_core"/>
</dbReference>
<comment type="caution">
    <text evidence="3">The sequence shown here is derived from an EMBL/GenBank/DDBJ whole genome shotgun (WGS) entry which is preliminary data.</text>
</comment>
<evidence type="ECO:0000256" key="1">
    <source>
        <dbReference type="ARBA" id="ARBA00022723"/>
    </source>
</evidence>
<proteinExistence type="predicted"/>
<sequence length="191" mass="21004">MARRSLQGGGVRAVSAVTEETRVGVRSLNHVAIGVRDLEASLRFYVEGLGMRKTLEKPTSDLTPALMRLPEGTTGTTVFVQGDSRVGQLELVKWNLPQNDEGRPKRPGDFGMGQLSFPVGAEHIGVIHARLVRMGYEVYSDLTTTIVKNYGPVTLFLCEDPDGTQVELIALPSPDVVRRFRAQLNQEDEGR</sequence>
<protein>
    <recommendedName>
        <fullName evidence="2">VOC domain-containing protein</fullName>
    </recommendedName>
</protein>
<dbReference type="EMBL" id="PENI01000014">
    <property type="protein sequence ID" value="RMB83763.1"/>
    <property type="molecule type" value="Genomic_DNA"/>
</dbReference>
<keyword evidence="1" id="KW-0479">Metal-binding</keyword>
<dbReference type="PROSITE" id="PS51819">
    <property type="entry name" value="VOC"/>
    <property type="match status" value="1"/>
</dbReference>
<dbReference type="InterPro" id="IPR029068">
    <property type="entry name" value="Glyas_Bleomycin-R_OHBP_Dase"/>
</dbReference>
<dbReference type="Pfam" id="PF00903">
    <property type="entry name" value="Glyoxalase"/>
    <property type="match status" value="1"/>
</dbReference>
<evidence type="ECO:0000313" key="3">
    <source>
        <dbReference type="EMBL" id="RMB83763.1"/>
    </source>
</evidence>
<name>A0A3M0IAF8_9ACTN</name>
<dbReference type="CDD" id="cd06587">
    <property type="entry name" value="VOC"/>
    <property type="match status" value="1"/>
</dbReference>
<dbReference type="GO" id="GO:0046872">
    <property type="term" value="F:metal ion binding"/>
    <property type="evidence" value="ECO:0007669"/>
    <property type="project" value="UniProtKB-KW"/>
</dbReference>